<gene>
    <name evidence="2" type="ORF">VJ786_08225</name>
</gene>
<evidence type="ECO:0000313" key="3">
    <source>
        <dbReference type="Proteomes" id="UP001363035"/>
    </source>
</evidence>
<dbReference type="Gene3D" id="3.40.50.300">
    <property type="entry name" value="P-loop containing nucleotide triphosphate hydrolases"/>
    <property type="match status" value="1"/>
</dbReference>
<proteinExistence type="predicted"/>
<dbReference type="InterPro" id="IPR045455">
    <property type="entry name" value="NrS-1_pol-like_helicase"/>
</dbReference>
<sequence length="402" mass="47429">MDDNNTYPYIRVRTTYYKKIKKPLLSGDFVETLTPWSLDVIKQDYGRKWSEIFDQIPKYDGFTNIPSHINYKRSYKGFYNQYEPLVIKPSEGEFDAIHAFLQHIFGEQLPLGLDYLTILYQKPTELLPVLCLVSLQRGTGKSTFLSLLKSIFGANMTFNSNEDFRSNFNDSWVNKLVIAVDEVLLDRKEDSEKIKNLSTAKSYKIEAKGVDRSETEFFGKFILCSNNEDDFISIDPLETRYWIRKIQPLESTDPFLLDKMKVEVPAFMHFLETREITAEKKSRMWFTPEQLLTDSLLRIKKRFRNKVETELLSIISEIMDNFELETFQFTNKDAIELLRSNNIRVTRMETKRIIDNWNISVSNNTFNYTTYKYDMNGIMYKSHLKGRFYSISRSEIDQILMI</sequence>
<keyword evidence="3" id="KW-1185">Reference proteome</keyword>
<evidence type="ECO:0000259" key="1">
    <source>
        <dbReference type="Pfam" id="PF19263"/>
    </source>
</evidence>
<dbReference type="RefSeq" id="WP_336557598.1">
    <property type="nucleotide sequence ID" value="NZ_JAYLLN010000016.1"/>
</dbReference>
<dbReference type="Proteomes" id="UP001363035">
    <property type="component" value="Unassembled WGS sequence"/>
</dbReference>
<feature type="domain" description="NrS-1 polymerase-like helicase" evidence="1">
    <location>
        <begin position="133"/>
        <end position="230"/>
    </location>
</feature>
<name>A0ABU8I586_9SPHI</name>
<dbReference type="EMBL" id="JAYLLN010000016">
    <property type="protein sequence ID" value="MEI5984886.1"/>
    <property type="molecule type" value="Genomic_DNA"/>
</dbReference>
<protein>
    <submittedName>
        <fullName evidence="2">Primase-helicase family protein</fullName>
    </submittedName>
</protein>
<dbReference type="InterPro" id="IPR027417">
    <property type="entry name" value="P-loop_NTPase"/>
</dbReference>
<dbReference type="Pfam" id="PF19263">
    <property type="entry name" value="DUF5906"/>
    <property type="match status" value="1"/>
</dbReference>
<organism evidence="2 3">
    <name type="scientific">Sphingobacterium tenebrionis</name>
    <dbReference type="NCBI Taxonomy" id="3111775"/>
    <lineage>
        <taxon>Bacteria</taxon>
        <taxon>Pseudomonadati</taxon>
        <taxon>Bacteroidota</taxon>
        <taxon>Sphingobacteriia</taxon>
        <taxon>Sphingobacteriales</taxon>
        <taxon>Sphingobacteriaceae</taxon>
        <taxon>Sphingobacterium</taxon>
    </lineage>
</organism>
<accession>A0ABU8I586</accession>
<comment type="caution">
    <text evidence="2">The sequence shown here is derived from an EMBL/GenBank/DDBJ whole genome shotgun (WGS) entry which is preliminary data.</text>
</comment>
<evidence type="ECO:0000313" key="2">
    <source>
        <dbReference type="EMBL" id="MEI5984886.1"/>
    </source>
</evidence>
<reference evidence="2 3" key="1">
    <citation type="submission" date="2024-01" db="EMBL/GenBank/DDBJ databases">
        <title>Sphingobacterium tenebrionis sp. nov., a novel endophyte isolated from tenebrio molitor intestines.</title>
        <authorList>
            <person name="Zhang C."/>
        </authorList>
    </citation>
    <scope>NUCLEOTIDE SEQUENCE [LARGE SCALE GENOMIC DNA]</scope>
    <source>
        <strain evidence="2 3">PU5-4</strain>
    </source>
</reference>